<dbReference type="EMBL" id="FN649741">
    <property type="protein sequence ID" value="CBJ31365.1"/>
    <property type="molecule type" value="Genomic_DNA"/>
</dbReference>
<reference evidence="8 9" key="1">
    <citation type="journal article" date="2010" name="Nature">
        <title>The Ectocarpus genome and the independent evolution of multicellularity in brown algae.</title>
        <authorList>
            <person name="Cock J.M."/>
            <person name="Sterck L."/>
            <person name="Rouze P."/>
            <person name="Scornet D."/>
            <person name="Allen A.E."/>
            <person name="Amoutzias G."/>
            <person name="Anthouard V."/>
            <person name="Artiguenave F."/>
            <person name="Aury J.M."/>
            <person name="Badger J.H."/>
            <person name="Beszteri B."/>
            <person name="Billiau K."/>
            <person name="Bonnet E."/>
            <person name="Bothwell J.H."/>
            <person name="Bowler C."/>
            <person name="Boyen C."/>
            <person name="Brownlee C."/>
            <person name="Carrano C.J."/>
            <person name="Charrier B."/>
            <person name="Cho G.Y."/>
            <person name="Coelho S.M."/>
            <person name="Collen J."/>
            <person name="Corre E."/>
            <person name="Da Silva C."/>
            <person name="Delage L."/>
            <person name="Delaroque N."/>
            <person name="Dittami S.M."/>
            <person name="Doulbeau S."/>
            <person name="Elias M."/>
            <person name="Farnham G."/>
            <person name="Gachon C.M."/>
            <person name="Gschloessl B."/>
            <person name="Heesch S."/>
            <person name="Jabbari K."/>
            <person name="Jubin C."/>
            <person name="Kawai H."/>
            <person name="Kimura K."/>
            <person name="Kloareg B."/>
            <person name="Kupper F.C."/>
            <person name="Lang D."/>
            <person name="Le Bail A."/>
            <person name="Leblanc C."/>
            <person name="Lerouge P."/>
            <person name="Lohr M."/>
            <person name="Lopez P.J."/>
            <person name="Martens C."/>
            <person name="Maumus F."/>
            <person name="Michel G."/>
            <person name="Miranda-Saavedra D."/>
            <person name="Morales J."/>
            <person name="Moreau H."/>
            <person name="Motomura T."/>
            <person name="Nagasato C."/>
            <person name="Napoli C.A."/>
            <person name="Nelson D.R."/>
            <person name="Nyvall-Collen P."/>
            <person name="Peters A.F."/>
            <person name="Pommier C."/>
            <person name="Potin P."/>
            <person name="Poulain J."/>
            <person name="Quesneville H."/>
            <person name="Read B."/>
            <person name="Rensing S.A."/>
            <person name="Ritter A."/>
            <person name="Rousvoal S."/>
            <person name="Samanta M."/>
            <person name="Samson G."/>
            <person name="Schroeder D.C."/>
            <person name="Segurens B."/>
            <person name="Strittmatter M."/>
            <person name="Tonon T."/>
            <person name="Tregear J.W."/>
            <person name="Valentin K."/>
            <person name="von Dassow P."/>
            <person name="Yamagishi T."/>
            <person name="Van de Peer Y."/>
            <person name="Wincker P."/>
        </authorList>
    </citation>
    <scope>NUCLEOTIDE SEQUENCE [LARGE SCALE GENOMIC DNA]</scope>
    <source>
        <strain evidence="9">Ec32 / CCAP1310/4</strain>
    </source>
</reference>
<dbReference type="FunCoup" id="D7FT99">
    <property type="interactions" value="64"/>
</dbReference>
<dbReference type="eggNOG" id="KOG2952">
    <property type="taxonomic scope" value="Eukaryota"/>
</dbReference>
<dbReference type="InParanoid" id="D7FT99"/>
<evidence type="ECO:0000256" key="1">
    <source>
        <dbReference type="ARBA" id="ARBA00004141"/>
    </source>
</evidence>
<dbReference type="EMBL" id="FN648427">
    <property type="protein sequence ID" value="CBJ31365.1"/>
    <property type="molecule type" value="Genomic_DNA"/>
</dbReference>
<dbReference type="GO" id="GO:0005783">
    <property type="term" value="C:endoplasmic reticulum"/>
    <property type="evidence" value="ECO:0007669"/>
    <property type="project" value="TreeGrafter"/>
</dbReference>
<comment type="similarity">
    <text evidence="2 6">Belongs to the CDC50/LEM3 family.</text>
</comment>
<sequence>MVANRSPACSCASEQRLLERTVVEFKRRYDGDNVDVEGCKITEGNQGTTCSVQIEVDEFMKPPIYVYYELNNYFQNHRRYVKSRSSLQLLGEAVEPDENCEPLERTTVGGEIMDLNPCGLIANSMFNDIIQLTTEGVTMSEKDISWESDRETRFKQPPGFTFAECSADTSCSDCLGGSKYSSCGDHTDESTGTEYKFWYPDDETTQFLYETYPEVVSPIEGVLNEHFIVWMRTAGLPRFRKLYGRIDEQIEAPQVLTFNITANFFVGDFSGEKSLVVSNLSLMGARNPYLGIAYIALGSLSLAIGLAFLIKHLSNPRKLGDTRFLVWKDTTL</sequence>
<keyword evidence="5 6" id="KW-0472">Membrane</keyword>
<dbReference type="OMA" id="CTPRISA"/>
<protein>
    <submittedName>
        <fullName evidence="8">Uncharacterized protein</fullName>
    </submittedName>
</protein>
<evidence type="ECO:0000256" key="2">
    <source>
        <dbReference type="ARBA" id="ARBA00009457"/>
    </source>
</evidence>
<evidence type="ECO:0000256" key="7">
    <source>
        <dbReference type="SAM" id="Phobius"/>
    </source>
</evidence>
<keyword evidence="9" id="KW-1185">Reference proteome</keyword>
<evidence type="ECO:0000313" key="8">
    <source>
        <dbReference type="EMBL" id="CBJ31365.1"/>
    </source>
</evidence>
<dbReference type="STRING" id="2880.D7FT99"/>
<dbReference type="PIRSF" id="PIRSF015840">
    <property type="entry name" value="DUF284_TM_euk"/>
    <property type="match status" value="1"/>
</dbReference>
<name>D7FT99_ECTSI</name>
<gene>
    <name evidence="8" type="ORF">Esi_0246_0051</name>
</gene>
<dbReference type="Pfam" id="PF03381">
    <property type="entry name" value="CDC50"/>
    <property type="match status" value="1"/>
</dbReference>
<evidence type="ECO:0000256" key="4">
    <source>
        <dbReference type="ARBA" id="ARBA00022989"/>
    </source>
</evidence>
<dbReference type="AlphaFoldDB" id="D7FT99"/>
<dbReference type="InterPro" id="IPR005045">
    <property type="entry name" value="CDC50/LEM3_fam"/>
</dbReference>
<keyword evidence="4 7" id="KW-1133">Transmembrane helix</keyword>
<dbReference type="Proteomes" id="UP000002630">
    <property type="component" value="Linkage Group LG16"/>
</dbReference>
<dbReference type="GO" id="GO:0005794">
    <property type="term" value="C:Golgi apparatus"/>
    <property type="evidence" value="ECO:0007669"/>
    <property type="project" value="TreeGrafter"/>
</dbReference>
<keyword evidence="3 7" id="KW-0812">Transmembrane</keyword>
<evidence type="ECO:0000256" key="6">
    <source>
        <dbReference type="PIRNR" id="PIRNR015840"/>
    </source>
</evidence>
<proteinExistence type="inferred from homology"/>
<dbReference type="PANTHER" id="PTHR10926:SF0">
    <property type="entry name" value="CDC50, ISOFORM A"/>
    <property type="match status" value="1"/>
</dbReference>
<evidence type="ECO:0000256" key="3">
    <source>
        <dbReference type="ARBA" id="ARBA00022692"/>
    </source>
</evidence>
<evidence type="ECO:0000313" key="9">
    <source>
        <dbReference type="Proteomes" id="UP000002630"/>
    </source>
</evidence>
<dbReference type="GO" id="GO:0005886">
    <property type="term" value="C:plasma membrane"/>
    <property type="evidence" value="ECO:0007669"/>
    <property type="project" value="TreeGrafter"/>
</dbReference>
<dbReference type="PANTHER" id="PTHR10926">
    <property type="entry name" value="CELL CYCLE CONTROL PROTEIN 50"/>
    <property type="match status" value="1"/>
</dbReference>
<accession>D7FT99</accession>
<comment type="subcellular location">
    <subcellularLocation>
        <location evidence="1">Membrane</location>
        <topology evidence="1">Multi-pass membrane protein</topology>
    </subcellularLocation>
</comment>
<evidence type="ECO:0000256" key="5">
    <source>
        <dbReference type="ARBA" id="ARBA00023136"/>
    </source>
</evidence>
<feature type="transmembrane region" description="Helical" evidence="7">
    <location>
        <begin position="289"/>
        <end position="310"/>
    </location>
</feature>
<organism evidence="8 9">
    <name type="scientific">Ectocarpus siliculosus</name>
    <name type="common">Brown alga</name>
    <name type="synonym">Conferva siliculosa</name>
    <dbReference type="NCBI Taxonomy" id="2880"/>
    <lineage>
        <taxon>Eukaryota</taxon>
        <taxon>Sar</taxon>
        <taxon>Stramenopiles</taxon>
        <taxon>Ochrophyta</taxon>
        <taxon>PX clade</taxon>
        <taxon>Phaeophyceae</taxon>
        <taxon>Ectocarpales</taxon>
        <taxon>Ectocarpaceae</taxon>
        <taxon>Ectocarpus</taxon>
    </lineage>
</organism>
<dbReference type="OrthoDB" id="340608at2759"/>